<dbReference type="SUPFAM" id="SSF52113">
    <property type="entry name" value="BRCT domain"/>
    <property type="match status" value="4"/>
</dbReference>
<evidence type="ECO:0000259" key="3">
    <source>
        <dbReference type="PROSITE" id="PS50172"/>
    </source>
</evidence>
<dbReference type="PROSITE" id="PS50172">
    <property type="entry name" value="BRCT"/>
    <property type="match status" value="3"/>
</dbReference>
<organism evidence="4 5">
    <name type="scientific">Zancudomyces culisetae</name>
    <name type="common">Gut fungus</name>
    <name type="synonym">Smittium culisetae</name>
    <dbReference type="NCBI Taxonomy" id="1213189"/>
    <lineage>
        <taxon>Eukaryota</taxon>
        <taxon>Fungi</taxon>
        <taxon>Fungi incertae sedis</taxon>
        <taxon>Zoopagomycota</taxon>
        <taxon>Kickxellomycotina</taxon>
        <taxon>Harpellomycetes</taxon>
        <taxon>Harpellales</taxon>
        <taxon>Legeriomycetaceae</taxon>
        <taxon>Zancudomyces</taxon>
    </lineage>
</organism>
<evidence type="ECO:0000313" key="4">
    <source>
        <dbReference type="EMBL" id="OMH85901.1"/>
    </source>
</evidence>
<dbReference type="GO" id="GO:0033314">
    <property type="term" value="P:mitotic DNA replication checkpoint signaling"/>
    <property type="evidence" value="ECO:0007669"/>
    <property type="project" value="TreeGrafter"/>
</dbReference>
<dbReference type="PANTHER" id="PTHR13561">
    <property type="entry name" value="DNA REPLICATION REGULATOR DPB11-RELATED"/>
    <property type="match status" value="1"/>
</dbReference>
<keyword evidence="1" id="KW-0677">Repeat</keyword>
<dbReference type="Pfam" id="PF00533">
    <property type="entry name" value="BRCT"/>
    <property type="match status" value="2"/>
</dbReference>
<comment type="caution">
    <text evidence="4">The sequence shown here is derived from an EMBL/GenBank/DDBJ whole genome shotgun (WGS) entry which is preliminary data.</text>
</comment>
<name>A0A1R1PY59_ZANCU</name>
<feature type="domain" description="BRCT" evidence="3">
    <location>
        <begin position="1"/>
        <end position="51"/>
    </location>
</feature>
<feature type="region of interest" description="Disordered" evidence="2">
    <location>
        <begin position="1067"/>
        <end position="1107"/>
    </location>
</feature>
<dbReference type="InterPro" id="IPR036420">
    <property type="entry name" value="BRCT_dom_sf"/>
</dbReference>
<keyword evidence="5" id="KW-1185">Reference proteome</keyword>
<gene>
    <name evidence="4" type="ORF">AX774_g546</name>
</gene>
<dbReference type="EMBL" id="LSSK01000030">
    <property type="protein sequence ID" value="OMH85901.1"/>
    <property type="molecule type" value="Genomic_DNA"/>
</dbReference>
<evidence type="ECO:0000256" key="1">
    <source>
        <dbReference type="ARBA" id="ARBA00022737"/>
    </source>
</evidence>
<feature type="domain" description="BRCT" evidence="3">
    <location>
        <begin position="124"/>
        <end position="227"/>
    </location>
</feature>
<feature type="compositionally biased region" description="Polar residues" evidence="2">
    <location>
        <begin position="1077"/>
        <end position="1086"/>
    </location>
</feature>
<evidence type="ECO:0000313" key="5">
    <source>
        <dbReference type="Proteomes" id="UP000188320"/>
    </source>
</evidence>
<reference evidence="5" key="1">
    <citation type="submission" date="2017-01" db="EMBL/GenBank/DDBJ databases">
        <authorList>
            <person name="Wang Y."/>
            <person name="White M."/>
            <person name="Kvist S."/>
            <person name="Moncalvo J.-M."/>
        </authorList>
    </citation>
    <scope>NUCLEOTIDE SEQUENCE [LARGE SCALE GENOMIC DNA]</scope>
    <source>
        <strain evidence="5">COL-18-3</strain>
    </source>
</reference>
<feature type="region of interest" description="Disordered" evidence="2">
    <location>
        <begin position="1027"/>
        <end position="1048"/>
    </location>
</feature>
<dbReference type="Proteomes" id="UP000188320">
    <property type="component" value="Unassembled WGS sequence"/>
</dbReference>
<feature type="region of interest" description="Disordered" evidence="2">
    <location>
        <begin position="757"/>
        <end position="780"/>
    </location>
</feature>
<protein>
    <recommendedName>
        <fullName evidence="3">BRCT domain-containing protein</fullName>
    </recommendedName>
</protein>
<dbReference type="GO" id="GO:0007095">
    <property type="term" value="P:mitotic G2 DNA damage checkpoint signaling"/>
    <property type="evidence" value="ECO:0007669"/>
    <property type="project" value="TreeGrafter"/>
</dbReference>
<feature type="compositionally biased region" description="Low complexity" evidence="2">
    <location>
        <begin position="1027"/>
        <end position="1044"/>
    </location>
</feature>
<feature type="region of interest" description="Disordered" evidence="2">
    <location>
        <begin position="970"/>
        <end position="1010"/>
    </location>
</feature>
<dbReference type="AlphaFoldDB" id="A0A1R1PY59"/>
<feature type="domain" description="BRCT" evidence="3">
    <location>
        <begin position="851"/>
        <end position="955"/>
    </location>
</feature>
<dbReference type="OrthoDB" id="251770at2759"/>
<feature type="compositionally biased region" description="Low complexity" evidence="2">
    <location>
        <begin position="972"/>
        <end position="988"/>
    </location>
</feature>
<dbReference type="Gene3D" id="3.40.50.10190">
    <property type="entry name" value="BRCT domain"/>
    <property type="match status" value="4"/>
</dbReference>
<sequence>MTKDCTHLVAKTTSGAKFEYASLWELEIVSVEWIADSVKSKICRDEREYKVVDERYNILRGSSKDNNAYVAETAKENTERKPRKVDSIRKERALRSHSTSKSESRGFKLHNFKRNMSSNIEEYSELKPFNDVVVYLSFSGFDDTKILKWRVNIYEMGGEISDLDKFDGKYIHLEKQIVVVFGKSDEISSRKLKMIAETFGEIKVVRESWLAECIETQRYAEEEIHEVHIKDEHVQGLEDVDVDVNVDVGVDVDGVNGVELQFKDDSRERSRDNEADSWKCADNLNGNPQMSIKRESENLNTKLNTNPLSPTALDLPKTLKKEKSKRPFRTNGILEIREKSAKKIKLEIEEPTAEDLRENMGELFRGIMFVSIGWTGNKEDLIRELIEKQSGVLVNIRQLIVRICGEKGVKIATKSEIELLNQELASFVDKAVLKYGTRVVCVISPLKGFANYEQMRKSWETRMDNTQLHQQQFYWVTECWLERSIDDQKLYPFPQQMIFAGEKRCDTREKHLPVRVLFTPLTVLQKEALKSKKWRFSVSGYEGVERHHIGRLCEYLQVDYSETFSKKTTHLICKPPFTGPKYERGLKWGTLVMSADAFYQLVIDSSPSVAEEKISTKTPIKTEQDLPMKLSSTGKICKIDLRSNTLEERKYNMLCDDQQKPEETPTKILEQKVSPMVPSRCVKPEHAAPLIESGGVVVINDENMHAQLLEREPLKNAFHTPLMDPLVKKTEKSYGLTTGNANEKMQTDLGSSLLKRKSLTKSEIRPSSTSATKLKSPPSIGHQNTIMGSLMFGTPGLTPLAESLDKNIDAAFGNARKGFQVFKPPSEKLKGTIDQEMESLVTPTKPVNNQSAMDILKGVVITVSTRLQSSQQNLETLARSLGAQTISVNEAINNLSLNTKGLPLATHLIHQSTKQQDYLREVRWAKKNNLFIVSPFWLYSCNKYRFRVDENLFGSQYGTEKLMLVESRNAVNNNNSGGDGGDTSNSTNRNNNGEVKPFATRDQPTTLNDQSSILELDILDYYIKNSEPPTANNNNSNQNTKNAETLYDDTNGECSDAILANIGNRADSRKSALSHPFPTSDSISKTPKNKKQTSSTSMTSNSSTDYKKNYILVEDEEGNQVRERLLNSYK</sequence>
<accession>A0A1R1PY59</accession>
<dbReference type="InterPro" id="IPR001357">
    <property type="entry name" value="BRCT_dom"/>
</dbReference>
<dbReference type="CDD" id="cd00027">
    <property type="entry name" value="BRCT"/>
    <property type="match status" value="1"/>
</dbReference>
<feature type="region of interest" description="Disordered" evidence="2">
    <location>
        <begin position="73"/>
        <end position="102"/>
    </location>
</feature>
<feature type="compositionally biased region" description="Low complexity" evidence="2">
    <location>
        <begin position="1093"/>
        <end position="1104"/>
    </location>
</feature>
<dbReference type="Pfam" id="PF12738">
    <property type="entry name" value="PTCB-BRCT"/>
    <property type="match status" value="2"/>
</dbReference>
<dbReference type="GO" id="GO:0006270">
    <property type="term" value="P:DNA replication initiation"/>
    <property type="evidence" value="ECO:0007669"/>
    <property type="project" value="TreeGrafter"/>
</dbReference>
<evidence type="ECO:0000256" key="2">
    <source>
        <dbReference type="SAM" id="MobiDB-lite"/>
    </source>
</evidence>
<dbReference type="SMART" id="SM00292">
    <property type="entry name" value="BRCT"/>
    <property type="match status" value="3"/>
</dbReference>
<proteinExistence type="predicted"/>
<dbReference type="PANTHER" id="PTHR13561:SF20">
    <property type="entry name" value="DNA TOPOISOMERASE 2-BINDING PROTEIN 1"/>
    <property type="match status" value="1"/>
</dbReference>